<comment type="caution">
    <text evidence="4">The sequence shown here is derived from an EMBL/GenBank/DDBJ whole genome shotgun (WGS) entry which is preliminary data.</text>
</comment>
<dbReference type="PROSITE" id="PS50110">
    <property type="entry name" value="RESPONSE_REGULATORY"/>
    <property type="match status" value="1"/>
</dbReference>
<dbReference type="InterPro" id="IPR046947">
    <property type="entry name" value="LytR-like"/>
</dbReference>
<evidence type="ECO:0000259" key="2">
    <source>
        <dbReference type="PROSITE" id="PS50110"/>
    </source>
</evidence>
<dbReference type="SUPFAM" id="SSF52172">
    <property type="entry name" value="CheY-like"/>
    <property type="match status" value="1"/>
</dbReference>
<dbReference type="GO" id="GO:0003677">
    <property type="term" value="F:DNA binding"/>
    <property type="evidence" value="ECO:0007669"/>
    <property type="project" value="InterPro"/>
</dbReference>
<dbReference type="Gene3D" id="3.40.50.2300">
    <property type="match status" value="1"/>
</dbReference>
<keyword evidence="5" id="KW-1185">Reference proteome</keyword>
<dbReference type="SMART" id="SM00448">
    <property type="entry name" value="REC"/>
    <property type="match status" value="1"/>
</dbReference>
<dbReference type="GO" id="GO:0000156">
    <property type="term" value="F:phosphorelay response regulator activity"/>
    <property type="evidence" value="ECO:0007669"/>
    <property type="project" value="InterPro"/>
</dbReference>
<dbReference type="EMBL" id="VOHS01000012">
    <property type="protein sequence ID" value="TWV99918.1"/>
    <property type="molecule type" value="Genomic_DNA"/>
</dbReference>
<dbReference type="InterPro" id="IPR007492">
    <property type="entry name" value="LytTR_DNA-bd_dom"/>
</dbReference>
<feature type="domain" description="HTH LytTR-type" evidence="3">
    <location>
        <begin position="144"/>
        <end position="210"/>
    </location>
</feature>
<dbReference type="Pfam" id="PF04397">
    <property type="entry name" value="LytTR"/>
    <property type="match status" value="1"/>
</dbReference>
<keyword evidence="1" id="KW-0597">Phosphoprotein</keyword>
<dbReference type="SMART" id="SM00850">
    <property type="entry name" value="LytTR"/>
    <property type="match status" value="1"/>
</dbReference>
<dbReference type="OrthoDB" id="1646880at2"/>
<sequence>MINCLVVDDEQHAIDVLTHHISQIPFLQLVTSTTNAIEALQIVNMQKIDLVFLDIQMPEMSGLDFAKTIQGKSKVILTTAYSEFAAEGFDLEVVDYLLKPIPMPRFLKAVQRVLNMVTSSVAATPVEDASSIENDYIFLKTEFKGKMLKVNLKDIDYIEGMKNYVAIHHAGQKTMALLNMKDLESRLPKKHFYRVHKSFIVSLSKIIAIEGSMVVLKDVKAEILLGDTYKSGFYDIMKDKLMG</sequence>
<evidence type="ECO:0000256" key="1">
    <source>
        <dbReference type="PROSITE-ProRule" id="PRU00169"/>
    </source>
</evidence>
<gene>
    <name evidence="4" type="ORF">FEF09_14590</name>
</gene>
<protein>
    <submittedName>
        <fullName evidence="4">Response regulator transcription factor</fullName>
    </submittedName>
</protein>
<dbReference type="PANTHER" id="PTHR37299:SF1">
    <property type="entry name" value="STAGE 0 SPORULATION PROTEIN A HOMOLOG"/>
    <property type="match status" value="1"/>
</dbReference>
<dbReference type="PANTHER" id="PTHR37299">
    <property type="entry name" value="TRANSCRIPTIONAL REGULATOR-RELATED"/>
    <property type="match status" value="1"/>
</dbReference>
<dbReference type="RefSeq" id="WP_146305798.1">
    <property type="nucleotide sequence ID" value="NZ_VOHS01000012.1"/>
</dbReference>
<feature type="domain" description="Response regulatory" evidence="2">
    <location>
        <begin position="3"/>
        <end position="114"/>
    </location>
</feature>
<dbReference type="PROSITE" id="PS50930">
    <property type="entry name" value="HTH_LYTTR"/>
    <property type="match status" value="1"/>
</dbReference>
<dbReference type="InterPro" id="IPR011006">
    <property type="entry name" value="CheY-like_superfamily"/>
</dbReference>
<dbReference type="AlphaFoldDB" id="A0A5C6LW31"/>
<proteinExistence type="predicted"/>
<organism evidence="4 5">
    <name type="scientific">Chitinophaga pinensis</name>
    <dbReference type="NCBI Taxonomy" id="79329"/>
    <lineage>
        <taxon>Bacteria</taxon>
        <taxon>Pseudomonadati</taxon>
        <taxon>Bacteroidota</taxon>
        <taxon>Chitinophagia</taxon>
        <taxon>Chitinophagales</taxon>
        <taxon>Chitinophagaceae</taxon>
        <taxon>Chitinophaga</taxon>
    </lineage>
</organism>
<dbReference type="Proteomes" id="UP000318815">
    <property type="component" value="Unassembled WGS sequence"/>
</dbReference>
<evidence type="ECO:0000313" key="5">
    <source>
        <dbReference type="Proteomes" id="UP000318815"/>
    </source>
</evidence>
<name>A0A5C6LW31_9BACT</name>
<dbReference type="Gene3D" id="2.40.50.1020">
    <property type="entry name" value="LytTr DNA-binding domain"/>
    <property type="match status" value="1"/>
</dbReference>
<evidence type="ECO:0000313" key="4">
    <source>
        <dbReference type="EMBL" id="TWV99918.1"/>
    </source>
</evidence>
<evidence type="ECO:0000259" key="3">
    <source>
        <dbReference type="PROSITE" id="PS50930"/>
    </source>
</evidence>
<feature type="modified residue" description="4-aspartylphosphate" evidence="1">
    <location>
        <position position="54"/>
    </location>
</feature>
<accession>A0A5C6LW31</accession>
<dbReference type="InterPro" id="IPR001789">
    <property type="entry name" value="Sig_transdc_resp-reg_receiver"/>
</dbReference>
<dbReference type="Pfam" id="PF00072">
    <property type="entry name" value="Response_reg"/>
    <property type="match status" value="1"/>
</dbReference>
<reference evidence="4 5" key="1">
    <citation type="submission" date="2019-08" db="EMBL/GenBank/DDBJ databases">
        <title>Whole genome sequencing of chitin degrading bacteria Chitinophaga pinensis YS16.</title>
        <authorList>
            <person name="Singh R.P."/>
            <person name="Manchanda G."/>
            <person name="Maurya I.K."/>
            <person name="Joshi N.K."/>
            <person name="Srivastava A.K."/>
        </authorList>
    </citation>
    <scope>NUCLEOTIDE SEQUENCE [LARGE SCALE GENOMIC DNA]</scope>
    <source>
        <strain evidence="4 5">YS-16</strain>
    </source>
</reference>